<sequence>MILINTAFSTALLGLQLLPVTATRSLVEQVHQKRTEQNDNAQMVGHDNQIGASIANNILSSKHHRLTIRQTTSMIMMSMNSAFPSTSTQVPIATVCPVGATAPRVSGSSALTLASLPTEVLSGVAGSIIAASATLPGGSTITFSSLAKEEKGTLPNLANRIDIARLVVGPNGCQTLYAPTTTAVCSTVITPFGMPPVSVTDCDQYITFSSETLFNCAPTPIITPLAASSNAAAVNRMANVVDQSKNPMATSTMEADSSGNEKNEDEGLDGTSTRTLISPTTRSFSPTGTSTSTLSGDGNAFKDKGNDDVLPRLRRWVMDGEAAIIFSYSAAPDVPMSLPRQMMEPLELEKRQKRQILMSPGINGPIRTDFATIAPRPSRSLPSVSFPPISLSPIITEVLPIPSALGAKNKRDWIHLHRSADDPVNNTSDKDTFRGDHMRLTDVAGSVNQEDTVDLNQLSPPSPTKYYAAPWYEISQGGVPLQVQAIICSGGLAPSAPSGTAKPDADGDTEAGECLTFNEAWSVTTLTRTRTGTSIASFDGPAVITYGGTARTTVIHFTQTVTTTRTEPYQSVVHTTLGPVNNRLADVPTVTDVRTNPGPTQTISLLPFHPFTSSTTTSIAILSPTMNMDAQMKQAAAAAPESGACSLDTYQPVPVSPSPVTTPSLATKLPFSIVSDLASVTILTSDETQTPASYSTSTKTPVPFIESGNTSNVSKNLGNDARVNTDGFLTTALSNDNIPTTFTQHLTVATATVTVPLDGAEAGDGMGIRLPGSLDSKMGPGMLDTWPSDVWIAGVPATQTSA</sequence>
<dbReference type="EMBL" id="JAPDRQ010000010">
    <property type="protein sequence ID" value="KAJ9663230.1"/>
    <property type="molecule type" value="Genomic_DNA"/>
</dbReference>
<name>A0ACC3AJ27_9EURO</name>
<comment type="caution">
    <text evidence="1">The sequence shown here is derived from an EMBL/GenBank/DDBJ whole genome shotgun (WGS) entry which is preliminary data.</text>
</comment>
<gene>
    <name evidence="1" type="ORF">H2198_000991</name>
</gene>
<organism evidence="1 2">
    <name type="scientific">Neophaeococcomyces mojaviensis</name>
    <dbReference type="NCBI Taxonomy" id="3383035"/>
    <lineage>
        <taxon>Eukaryota</taxon>
        <taxon>Fungi</taxon>
        <taxon>Dikarya</taxon>
        <taxon>Ascomycota</taxon>
        <taxon>Pezizomycotina</taxon>
        <taxon>Eurotiomycetes</taxon>
        <taxon>Chaetothyriomycetidae</taxon>
        <taxon>Chaetothyriales</taxon>
        <taxon>Chaetothyriales incertae sedis</taxon>
        <taxon>Neophaeococcomyces</taxon>
    </lineage>
</organism>
<accession>A0ACC3AJ27</accession>
<evidence type="ECO:0000313" key="1">
    <source>
        <dbReference type="EMBL" id="KAJ9663230.1"/>
    </source>
</evidence>
<keyword evidence="2" id="KW-1185">Reference proteome</keyword>
<evidence type="ECO:0000313" key="2">
    <source>
        <dbReference type="Proteomes" id="UP001172386"/>
    </source>
</evidence>
<proteinExistence type="predicted"/>
<protein>
    <submittedName>
        <fullName evidence="1">Uncharacterized protein</fullName>
    </submittedName>
</protein>
<dbReference type="Proteomes" id="UP001172386">
    <property type="component" value="Unassembled WGS sequence"/>
</dbReference>
<reference evidence="1" key="1">
    <citation type="submission" date="2022-10" db="EMBL/GenBank/DDBJ databases">
        <title>Culturing micro-colonial fungi from biological soil crusts in the Mojave desert and describing Neophaeococcomyces mojavensis, and introducing the new genera and species Taxawa tesnikishii.</title>
        <authorList>
            <person name="Kurbessoian T."/>
            <person name="Stajich J.E."/>
        </authorList>
    </citation>
    <scope>NUCLEOTIDE SEQUENCE</scope>
    <source>
        <strain evidence="1">JES_112</strain>
    </source>
</reference>